<dbReference type="Proteomes" id="UP001234297">
    <property type="component" value="Chromosome 6"/>
</dbReference>
<protein>
    <submittedName>
        <fullName evidence="1">Uncharacterized protein</fullName>
    </submittedName>
</protein>
<organism evidence="1 2">
    <name type="scientific">Persea americana</name>
    <name type="common">Avocado</name>
    <dbReference type="NCBI Taxonomy" id="3435"/>
    <lineage>
        <taxon>Eukaryota</taxon>
        <taxon>Viridiplantae</taxon>
        <taxon>Streptophyta</taxon>
        <taxon>Embryophyta</taxon>
        <taxon>Tracheophyta</taxon>
        <taxon>Spermatophyta</taxon>
        <taxon>Magnoliopsida</taxon>
        <taxon>Magnoliidae</taxon>
        <taxon>Laurales</taxon>
        <taxon>Lauraceae</taxon>
        <taxon>Persea</taxon>
    </lineage>
</organism>
<accession>A0ACC2L168</accession>
<sequence>MLDDERRGWRLWSRSWALGATRAGISGSGNGERAGDGAALVSRRDGVVFGDREVGEASVSDSGVRGGCAGLPMEMEWVCDDGNGFPAMDGCLRKDGEVEWLSVIVMDWGLGFVNGRGIWAAGAVRGEDGTGMDR</sequence>
<proteinExistence type="predicted"/>
<evidence type="ECO:0000313" key="1">
    <source>
        <dbReference type="EMBL" id="KAJ8627180.1"/>
    </source>
</evidence>
<dbReference type="EMBL" id="CM056814">
    <property type="protein sequence ID" value="KAJ8627180.1"/>
    <property type="molecule type" value="Genomic_DNA"/>
</dbReference>
<gene>
    <name evidence="1" type="ORF">MRB53_020487</name>
</gene>
<comment type="caution">
    <text evidence="1">The sequence shown here is derived from an EMBL/GenBank/DDBJ whole genome shotgun (WGS) entry which is preliminary data.</text>
</comment>
<evidence type="ECO:0000313" key="2">
    <source>
        <dbReference type="Proteomes" id="UP001234297"/>
    </source>
</evidence>
<keyword evidence="2" id="KW-1185">Reference proteome</keyword>
<name>A0ACC2L168_PERAE</name>
<reference evidence="1 2" key="1">
    <citation type="journal article" date="2022" name="Hortic Res">
        <title>A haplotype resolved chromosomal level avocado genome allows analysis of novel avocado genes.</title>
        <authorList>
            <person name="Nath O."/>
            <person name="Fletcher S.J."/>
            <person name="Hayward A."/>
            <person name="Shaw L.M."/>
            <person name="Masouleh A.K."/>
            <person name="Furtado A."/>
            <person name="Henry R.J."/>
            <person name="Mitter N."/>
        </authorList>
    </citation>
    <scope>NUCLEOTIDE SEQUENCE [LARGE SCALE GENOMIC DNA]</scope>
    <source>
        <strain evidence="2">cv. Hass</strain>
    </source>
</reference>